<evidence type="ECO:0000313" key="3">
    <source>
        <dbReference type="EMBL" id="KAK2575683.1"/>
    </source>
</evidence>
<keyword evidence="1" id="KW-0175">Coiled coil</keyword>
<sequence length="236" mass="27876">MLVAFFRGAFLIGILAWYSLSVWKMIDGYFRDQFASYLHEEYRKNPRMKSDVRDVNAMNKNDPVFTDEESVLDKMVELEAEGYSGDNTDVDKKVESLVVIKNEEIKEPKNKIENKIQIKENLKNEKVKNEEKIEGKKKMVPLKKKEEAPKRGRKRRVKTITLKEEDFMSVKKRRDAIERDEDFWEFEEDEEEGIPISELPYKPKLNIGRLERITPDEYCPLTLEDELSCGETTKWP</sequence>
<protein>
    <submittedName>
        <fullName evidence="3">Uncharacterized protein</fullName>
    </submittedName>
</protein>
<evidence type="ECO:0000313" key="4">
    <source>
        <dbReference type="Proteomes" id="UP001258017"/>
    </source>
</evidence>
<feature type="transmembrane region" description="Helical" evidence="2">
    <location>
        <begin position="6"/>
        <end position="26"/>
    </location>
</feature>
<keyword evidence="2" id="KW-0472">Membrane</keyword>
<name>A0AAD9R9H8_9HYME</name>
<reference evidence="3" key="1">
    <citation type="submission" date="2021-08" db="EMBL/GenBank/DDBJ databases">
        <authorList>
            <person name="Misof B."/>
            <person name="Oliver O."/>
            <person name="Podsiadlowski L."/>
            <person name="Donath A."/>
            <person name="Peters R."/>
            <person name="Mayer C."/>
            <person name="Rust J."/>
            <person name="Gunkel S."/>
            <person name="Lesny P."/>
            <person name="Martin S."/>
            <person name="Oeyen J.P."/>
            <person name="Petersen M."/>
            <person name="Panagiotis P."/>
            <person name="Wilbrandt J."/>
            <person name="Tanja T."/>
        </authorList>
    </citation>
    <scope>NUCLEOTIDE SEQUENCE</scope>
    <source>
        <strain evidence="3">GBR_01_08_01A</strain>
        <tissue evidence="3">Thorax + abdomen</tissue>
    </source>
</reference>
<keyword evidence="2" id="KW-0812">Transmembrane</keyword>
<evidence type="ECO:0000256" key="2">
    <source>
        <dbReference type="SAM" id="Phobius"/>
    </source>
</evidence>
<keyword evidence="4" id="KW-1185">Reference proteome</keyword>
<feature type="coiled-coil region" evidence="1">
    <location>
        <begin position="112"/>
        <end position="139"/>
    </location>
</feature>
<comment type="caution">
    <text evidence="3">The sequence shown here is derived from an EMBL/GenBank/DDBJ whole genome shotgun (WGS) entry which is preliminary data.</text>
</comment>
<organism evidence="3 4">
    <name type="scientific">Odynerus spinipes</name>
    <dbReference type="NCBI Taxonomy" id="1348599"/>
    <lineage>
        <taxon>Eukaryota</taxon>
        <taxon>Metazoa</taxon>
        <taxon>Ecdysozoa</taxon>
        <taxon>Arthropoda</taxon>
        <taxon>Hexapoda</taxon>
        <taxon>Insecta</taxon>
        <taxon>Pterygota</taxon>
        <taxon>Neoptera</taxon>
        <taxon>Endopterygota</taxon>
        <taxon>Hymenoptera</taxon>
        <taxon>Apocrita</taxon>
        <taxon>Aculeata</taxon>
        <taxon>Vespoidea</taxon>
        <taxon>Vespidae</taxon>
        <taxon>Eumeninae</taxon>
        <taxon>Odynerus</taxon>
    </lineage>
</organism>
<evidence type="ECO:0000256" key="1">
    <source>
        <dbReference type="SAM" id="Coils"/>
    </source>
</evidence>
<proteinExistence type="predicted"/>
<reference evidence="3" key="2">
    <citation type="journal article" date="2023" name="Commun. Biol.">
        <title>Intrasexual cuticular hydrocarbon dimorphism in a wasp sheds light on hydrocarbon biosynthesis genes in Hymenoptera.</title>
        <authorList>
            <person name="Moris V.C."/>
            <person name="Podsiadlowski L."/>
            <person name="Martin S."/>
            <person name="Oeyen J.P."/>
            <person name="Donath A."/>
            <person name="Petersen M."/>
            <person name="Wilbrandt J."/>
            <person name="Misof B."/>
            <person name="Liedtke D."/>
            <person name="Thamm M."/>
            <person name="Scheiner R."/>
            <person name="Schmitt T."/>
            <person name="Niehuis O."/>
        </authorList>
    </citation>
    <scope>NUCLEOTIDE SEQUENCE</scope>
    <source>
        <strain evidence="3">GBR_01_08_01A</strain>
    </source>
</reference>
<keyword evidence="2" id="KW-1133">Transmembrane helix</keyword>
<dbReference type="Proteomes" id="UP001258017">
    <property type="component" value="Unassembled WGS sequence"/>
</dbReference>
<dbReference type="EMBL" id="JAIFRP010004410">
    <property type="protein sequence ID" value="KAK2575683.1"/>
    <property type="molecule type" value="Genomic_DNA"/>
</dbReference>
<dbReference type="AlphaFoldDB" id="A0AAD9R9H8"/>
<accession>A0AAD9R9H8</accession>
<gene>
    <name evidence="3" type="ORF">KPH14_012074</name>
</gene>